<protein>
    <submittedName>
        <fullName evidence="2">Uncharacterized protein</fullName>
    </submittedName>
</protein>
<dbReference type="EMBL" id="CADCSY010000005">
    <property type="protein sequence ID" value="CAA9210199.1"/>
    <property type="molecule type" value="Genomic_DNA"/>
</dbReference>
<name>A0A6J4GZJ8_9ACTN</name>
<feature type="compositionally biased region" description="Basic and acidic residues" evidence="1">
    <location>
        <begin position="1"/>
        <end position="12"/>
    </location>
</feature>
<organism evidence="2">
    <name type="scientific">uncultured Acidimicrobiales bacterium</name>
    <dbReference type="NCBI Taxonomy" id="310071"/>
    <lineage>
        <taxon>Bacteria</taxon>
        <taxon>Bacillati</taxon>
        <taxon>Actinomycetota</taxon>
        <taxon>Acidimicrobiia</taxon>
        <taxon>Acidimicrobiales</taxon>
        <taxon>environmental samples</taxon>
    </lineage>
</organism>
<proteinExistence type="predicted"/>
<feature type="non-terminal residue" evidence="2">
    <location>
        <position position="1"/>
    </location>
</feature>
<gene>
    <name evidence="2" type="ORF">AVDCRST_MAG20-161</name>
</gene>
<feature type="compositionally biased region" description="Low complexity" evidence="1">
    <location>
        <begin position="105"/>
        <end position="115"/>
    </location>
</feature>
<evidence type="ECO:0000256" key="1">
    <source>
        <dbReference type="SAM" id="MobiDB-lite"/>
    </source>
</evidence>
<reference evidence="2" key="1">
    <citation type="submission" date="2020-02" db="EMBL/GenBank/DDBJ databases">
        <authorList>
            <person name="Meier V. D."/>
        </authorList>
    </citation>
    <scope>NUCLEOTIDE SEQUENCE</scope>
    <source>
        <strain evidence="2">AVDCRST_MAG20</strain>
    </source>
</reference>
<accession>A0A6J4GZJ8</accession>
<feature type="non-terminal residue" evidence="2">
    <location>
        <position position="145"/>
    </location>
</feature>
<sequence length="145" mass="15573">APHRSEHRDRRAPPAGLAAGARHLEPRRVDGRRRVHPVHLEAATGGGDHLRVRHQGGPPRPDRRDGGHLVVGGPGDGRAPHRRGHRRGSLHPAPGEAWAHPLHLGGAARVPVVARRPARRRGRSPGAEADLEGQPPPSPVRLRGL</sequence>
<feature type="region of interest" description="Disordered" evidence="1">
    <location>
        <begin position="1"/>
        <end position="145"/>
    </location>
</feature>
<dbReference type="AlphaFoldDB" id="A0A6J4GZJ8"/>
<evidence type="ECO:0000313" key="2">
    <source>
        <dbReference type="EMBL" id="CAA9210199.1"/>
    </source>
</evidence>
<feature type="compositionally biased region" description="Basic residues" evidence="1">
    <location>
        <begin position="80"/>
        <end position="89"/>
    </location>
</feature>